<reference evidence="2 3" key="1">
    <citation type="journal article" date="2023" name="ISME J.">
        <title>Cultivation and genomic characterization of novel and ubiquitous marine nitrite-oxidizing bacteria from the Nitrospirales.</title>
        <authorList>
            <person name="Mueller A.J."/>
            <person name="Daebeler A."/>
            <person name="Herbold C.W."/>
            <person name="Kirkegaard R.H."/>
            <person name="Daims H."/>
        </authorList>
    </citation>
    <scope>NUCLEOTIDE SEQUENCE [LARGE SCALE GENOMIC DNA]</scope>
    <source>
        <strain evidence="2 3">EB</strain>
    </source>
</reference>
<evidence type="ECO:0000313" key="2">
    <source>
        <dbReference type="EMBL" id="MDT7042918.1"/>
    </source>
</evidence>
<sequence>MAKIFPCLENIERLKVPPTPGEIALATSLAQRLSDDYEIFFQPFLNGDMPDIILMRRGAGVAIIEVKDWNLSSYSVDDKNQWRERAGNHVVRSPFKQVFGYKSNMFNLHINGLAEKNALNNNFLIEPRWPGKLKTWLNGRELPSDKLDYVTGLDSKGLLSYLYSTRFCRSITCRAAH</sequence>
<organism evidence="2 3">
    <name type="scientific">Candidatus Nitronereus thalassa</name>
    <dbReference type="NCBI Taxonomy" id="3020898"/>
    <lineage>
        <taxon>Bacteria</taxon>
        <taxon>Pseudomonadati</taxon>
        <taxon>Nitrospirota</taxon>
        <taxon>Nitrospiria</taxon>
        <taxon>Nitrospirales</taxon>
        <taxon>Nitrospiraceae</taxon>
        <taxon>Candidatus Nitronereus</taxon>
    </lineage>
</organism>
<gene>
    <name evidence="2" type="ORF">PPG34_11185</name>
</gene>
<feature type="domain" description="NERD" evidence="1">
    <location>
        <begin position="21"/>
        <end position="105"/>
    </location>
</feature>
<accession>A0ABU3K957</accession>
<keyword evidence="3" id="KW-1185">Reference proteome</keyword>
<dbReference type="Proteomes" id="UP001250932">
    <property type="component" value="Unassembled WGS sequence"/>
</dbReference>
<proteinExistence type="predicted"/>
<dbReference type="InterPro" id="IPR011528">
    <property type="entry name" value="NERD"/>
</dbReference>
<name>A0ABU3K957_9BACT</name>
<dbReference type="Pfam" id="PF08378">
    <property type="entry name" value="NERD"/>
    <property type="match status" value="1"/>
</dbReference>
<dbReference type="EMBL" id="JAQOUE010000001">
    <property type="protein sequence ID" value="MDT7042918.1"/>
    <property type="molecule type" value="Genomic_DNA"/>
</dbReference>
<evidence type="ECO:0000259" key="1">
    <source>
        <dbReference type="Pfam" id="PF08378"/>
    </source>
</evidence>
<dbReference type="RefSeq" id="WP_313833385.1">
    <property type="nucleotide sequence ID" value="NZ_JAQOUE010000001.1"/>
</dbReference>
<evidence type="ECO:0000313" key="3">
    <source>
        <dbReference type="Proteomes" id="UP001250932"/>
    </source>
</evidence>
<comment type="caution">
    <text evidence="2">The sequence shown here is derived from an EMBL/GenBank/DDBJ whole genome shotgun (WGS) entry which is preliminary data.</text>
</comment>
<protein>
    <submittedName>
        <fullName evidence="2">Nuclease-related domain-containing protein</fullName>
    </submittedName>
</protein>